<evidence type="ECO:0000256" key="1">
    <source>
        <dbReference type="SAM" id="Phobius"/>
    </source>
</evidence>
<keyword evidence="1" id="KW-0812">Transmembrane</keyword>
<organism evidence="2 3">
    <name type="scientific">Parabacteroides merdae</name>
    <dbReference type="NCBI Taxonomy" id="46503"/>
    <lineage>
        <taxon>Bacteria</taxon>
        <taxon>Pseudomonadati</taxon>
        <taxon>Bacteroidota</taxon>
        <taxon>Bacteroidia</taxon>
        <taxon>Bacteroidales</taxon>
        <taxon>Tannerellaceae</taxon>
        <taxon>Parabacteroides</taxon>
    </lineage>
</organism>
<name>A0A3R6BJ87_9BACT</name>
<dbReference type="EMBL" id="QSII01000026">
    <property type="protein sequence ID" value="RHC81153.1"/>
    <property type="molecule type" value="Genomic_DNA"/>
</dbReference>
<evidence type="ECO:0000313" key="3">
    <source>
        <dbReference type="Proteomes" id="UP000286260"/>
    </source>
</evidence>
<gene>
    <name evidence="2" type="ORF">DW828_16380</name>
</gene>
<comment type="caution">
    <text evidence="2">The sequence shown here is derived from an EMBL/GenBank/DDBJ whole genome shotgun (WGS) entry which is preliminary data.</text>
</comment>
<dbReference type="RefSeq" id="WP_122204914.1">
    <property type="nucleotide sequence ID" value="NZ_QSII01000026.1"/>
</dbReference>
<dbReference type="AlphaFoldDB" id="A0A3R6BJ87"/>
<evidence type="ECO:0000313" key="2">
    <source>
        <dbReference type="EMBL" id="RHC81153.1"/>
    </source>
</evidence>
<feature type="transmembrane region" description="Helical" evidence="1">
    <location>
        <begin position="6"/>
        <end position="28"/>
    </location>
</feature>
<protein>
    <submittedName>
        <fullName evidence="2">Uncharacterized protein</fullName>
    </submittedName>
</protein>
<keyword evidence="1" id="KW-0472">Membrane</keyword>
<sequence length="150" mass="16972">MKAYFIFAIALTVAYIIYYAVMIARDLYGKNGEKIKSGEEEFDVSDFDEEESVSVVENDKGFNIGDNEYETHFIDETQNVSEETHPTDEKPRQDVIEALNNKAKANMEETLVTFSNPYNSAELYKLMIQNGIGELHPDGGVTTKNVIDEL</sequence>
<dbReference type="Proteomes" id="UP000286260">
    <property type="component" value="Unassembled WGS sequence"/>
</dbReference>
<keyword evidence="1" id="KW-1133">Transmembrane helix</keyword>
<accession>A0A3R6BJ87</accession>
<reference evidence="2 3" key="1">
    <citation type="submission" date="2018-08" db="EMBL/GenBank/DDBJ databases">
        <title>A genome reference for cultivated species of the human gut microbiota.</title>
        <authorList>
            <person name="Zou Y."/>
            <person name="Xue W."/>
            <person name="Luo G."/>
        </authorList>
    </citation>
    <scope>NUCLEOTIDE SEQUENCE [LARGE SCALE GENOMIC DNA]</scope>
    <source>
        <strain evidence="2 3">AM34-17</strain>
    </source>
</reference>
<proteinExistence type="predicted"/>